<dbReference type="SUPFAM" id="SSF48452">
    <property type="entry name" value="TPR-like"/>
    <property type="match status" value="1"/>
</dbReference>
<dbReference type="Pfam" id="PF13424">
    <property type="entry name" value="TPR_12"/>
    <property type="match status" value="1"/>
</dbReference>
<dbReference type="InterPro" id="IPR019734">
    <property type="entry name" value="TPR_rpt"/>
</dbReference>
<name>A0A918YML4_9ACTN</name>
<protein>
    <recommendedName>
        <fullName evidence="3">Tetratricopeptide repeat protein</fullName>
    </recommendedName>
</protein>
<organism evidence="1 2">
    <name type="scientific">Streptomyces alanosinicus</name>
    <dbReference type="NCBI Taxonomy" id="68171"/>
    <lineage>
        <taxon>Bacteria</taxon>
        <taxon>Bacillati</taxon>
        <taxon>Actinomycetota</taxon>
        <taxon>Actinomycetes</taxon>
        <taxon>Kitasatosporales</taxon>
        <taxon>Streptomycetaceae</taxon>
        <taxon>Streptomyces</taxon>
    </lineage>
</organism>
<reference evidence="1" key="1">
    <citation type="journal article" date="2014" name="Int. J. Syst. Evol. Microbiol.">
        <title>Complete genome sequence of Corynebacterium casei LMG S-19264T (=DSM 44701T), isolated from a smear-ripened cheese.</title>
        <authorList>
            <consortium name="US DOE Joint Genome Institute (JGI-PGF)"/>
            <person name="Walter F."/>
            <person name="Albersmeier A."/>
            <person name="Kalinowski J."/>
            <person name="Ruckert C."/>
        </authorList>
    </citation>
    <scope>NUCLEOTIDE SEQUENCE</scope>
    <source>
        <strain evidence="1">JCM 4714</strain>
    </source>
</reference>
<comment type="caution">
    <text evidence="1">The sequence shown here is derived from an EMBL/GenBank/DDBJ whole genome shotgun (WGS) entry which is preliminary data.</text>
</comment>
<proteinExistence type="predicted"/>
<dbReference type="AlphaFoldDB" id="A0A918YML4"/>
<dbReference type="RefSeq" id="WP_189956675.1">
    <property type="nucleotide sequence ID" value="NZ_BMVG01000018.1"/>
</dbReference>
<dbReference type="InterPro" id="IPR011990">
    <property type="entry name" value="TPR-like_helical_dom_sf"/>
</dbReference>
<reference evidence="1" key="2">
    <citation type="submission" date="2020-09" db="EMBL/GenBank/DDBJ databases">
        <authorList>
            <person name="Sun Q."/>
            <person name="Ohkuma M."/>
        </authorList>
    </citation>
    <scope>NUCLEOTIDE SEQUENCE</scope>
    <source>
        <strain evidence="1">JCM 4714</strain>
    </source>
</reference>
<accession>A0A918YML4</accession>
<dbReference type="SMART" id="SM00028">
    <property type="entry name" value="TPR"/>
    <property type="match status" value="5"/>
</dbReference>
<evidence type="ECO:0000313" key="2">
    <source>
        <dbReference type="Proteomes" id="UP000655443"/>
    </source>
</evidence>
<gene>
    <name evidence="1" type="ORF">GCM10010339_58990</name>
</gene>
<dbReference type="Gene3D" id="1.25.40.10">
    <property type="entry name" value="Tetratricopeptide repeat domain"/>
    <property type="match status" value="1"/>
</dbReference>
<keyword evidence="2" id="KW-1185">Reference proteome</keyword>
<evidence type="ECO:0000313" key="1">
    <source>
        <dbReference type="EMBL" id="GHE08831.1"/>
    </source>
</evidence>
<dbReference type="Proteomes" id="UP000655443">
    <property type="component" value="Unassembled WGS sequence"/>
</dbReference>
<dbReference type="EMBL" id="BMVG01000018">
    <property type="protein sequence ID" value="GHE08831.1"/>
    <property type="molecule type" value="Genomic_DNA"/>
</dbReference>
<dbReference type="PANTHER" id="PTHR47691:SF3">
    <property type="entry name" value="HTH-TYPE TRANSCRIPTIONAL REGULATOR RV0890C-RELATED"/>
    <property type="match status" value="1"/>
</dbReference>
<sequence length="476" mass="51643">MQYCDHLPLALALAAARLRSRPAWSLADLANRLEAWRLEAIRAGGRAIRPVFDVSYEALPHAAQQLFRLLGLHPGPDFSAEAAAAPAESTLAETSATLEMLLDEHLLQQRLSGRYELHDLLRVYAVDLVGQDGEAAGEAALARITSWHTHSVCNAITALQKEADPPTVPCGSDPALFDSHDMALAWLAIDETNLEHVLSTAAGCGLYDAAWHTGRYLNRLSSESGRIDDSVRVSQMAAESAGKAGNRPAEARALCNLGWAYAERARRGHGANLDEAEACMRRAVDLCHQAGDERAKAYGLNGLGKVLGEQRKHAEALDSYGAALTIYQKEGDHGRIGATHCNIGTIHFARKHYDLALASLLRSLEILDTPEADSFRITVLLANIAEVYLLTCEYDKAHSYASRRLALARAYGYTLHEAESLLATGDIHSALGNTTKAREAWTESATLYEQIDNPRAAEARLRLGTSHSGGAERSRA</sequence>
<dbReference type="PANTHER" id="PTHR47691">
    <property type="entry name" value="REGULATOR-RELATED"/>
    <property type="match status" value="1"/>
</dbReference>
<evidence type="ECO:0008006" key="3">
    <source>
        <dbReference type="Google" id="ProtNLM"/>
    </source>
</evidence>